<organism evidence="1 2">
    <name type="scientific">Photobacterium leiognathi subsp. mandapamensis</name>
    <name type="common">Photobacterium mandapamensis</name>
    <dbReference type="NCBI Taxonomy" id="48408"/>
    <lineage>
        <taxon>Bacteria</taxon>
        <taxon>Pseudomonadati</taxon>
        <taxon>Pseudomonadota</taxon>
        <taxon>Gammaproteobacteria</taxon>
        <taxon>Vibrionales</taxon>
        <taxon>Vibrionaceae</taxon>
        <taxon>Photobacterium</taxon>
    </lineage>
</organism>
<proteinExistence type="predicted"/>
<name>A0A2T3KUT1_PHOLD</name>
<reference evidence="1 2" key="1">
    <citation type="submission" date="2018-03" db="EMBL/GenBank/DDBJ databases">
        <title>Whole genome sequencing of Histamine producing bacteria.</title>
        <authorList>
            <person name="Butler K."/>
        </authorList>
    </citation>
    <scope>NUCLEOTIDE SEQUENCE [LARGE SCALE GENOMIC DNA]</scope>
    <source>
        <strain evidence="1 2">Res.4.1</strain>
    </source>
</reference>
<dbReference type="EMBL" id="PYNS01000011">
    <property type="protein sequence ID" value="PSV10625.1"/>
    <property type="molecule type" value="Genomic_DNA"/>
</dbReference>
<evidence type="ECO:0000313" key="2">
    <source>
        <dbReference type="Proteomes" id="UP000240530"/>
    </source>
</evidence>
<evidence type="ECO:0000313" key="1">
    <source>
        <dbReference type="EMBL" id="PSV10625.1"/>
    </source>
</evidence>
<dbReference type="PROSITE" id="PS51257">
    <property type="entry name" value="PROKAR_LIPOPROTEIN"/>
    <property type="match status" value="1"/>
</dbReference>
<protein>
    <submittedName>
        <fullName evidence="1">DUF2989 domain-containing protein</fullName>
    </submittedName>
</protein>
<accession>A0A2T3KUT1</accession>
<sequence>MPIRLPLTCKILTGLSISLLLSGCFERHRTTDSLCEGYPALCKELNVNDGQCRIQRTTLIWQRYDVLKNPTDQEKFKELKDTQKYIYCLEYAARIEPTELKERKTIRMNALYDSYNNITRLNNELASSSDPEIIYYRWSQGDELAQNQFLELEGKPELETPDLQLALASYYISKDKDKTYQLLHHALSLYKKNEVVNQEIIKSLATLSQQQEKLKEAYIWVLIANNMNMPVTKSKKVANLFLLTEDEQNRLNKKATHILENLRNGSYKQNMVN</sequence>
<gene>
    <name evidence="1" type="ORF">C0W93_11495</name>
</gene>
<comment type="caution">
    <text evidence="1">The sequence shown here is derived from an EMBL/GenBank/DDBJ whole genome shotgun (WGS) entry which is preliminary data.</text>
</comment>
<dbReference type="Proteomes" id="UP000240530">
    <property type="component" value="Unassembled WGS sequence"/>
</dbReference>
<dbReference type="AlphaFoldDB" id="A0A2T3KUT1"/>
<dbReference type="InterPro" id="IPR021372">
    <property type="entry name" value="DUF2989"/>
</dbReference>
<dbReference type="Pfam" id="PF11207">
    <property type="entry name" value="DUF2989"/>
    <property type="match status" value="1"/>
</dbReference>